<keyword evidence="3" id="KW-1185">Reference proteome</keyword>
<keyword evidence="1" id="KW-1133">Transmembrane helix</keyword>
<keyword evidence="1" id="KW-0812">Transmembrane</keyword>
<comment type="caution">
    <text evidence="2">The sequence shown here is derived from an EMBL/GenBank/DDBJ whole genome shotgun (WGS) entry which is preliminary data.</text>
</comment>
<proteinExistence type="predicted"/>
<feature type="transmembrane region" description="Helical" evidence="1">
    <location>
        <begin position="20"/>
        <end position="51"/>
    </location>
</feature>
<dbReference type="RefSeq" id="WP_387252570.1">
    <property type="nucleotide sequence ID" value="NZ_JBIALX010000007.1"/>
</dbReference>
<protein>
    <submittedName>
        <fullName evidence="2">Uncharacterized protein</fullName>
    </submittedName>
</protein>
<keyword evidence="1" id="KW-0472">Membrane</keyword>
<gene>
    <name evidence="2" type="ORF">ACFYTH_20205</name>
</gene>
<sequence length="136" mass="14604">MTTDVRGGSGWRRRVGPVAVWVGLAVAGSFTRPFSVAATVLVAGVAVVVAVRAVRLGTRRMSFTPPVRRAVVVWPTLLAAVLAWELYAWLSQPALLVPDPAHPSLSTLLSPALEGGPGRFIGWLIWLGAGWWLVRE</sequence>
<evidence type="ECO:0000313" key="2">
    <source>
        <dbReference type="EMBL" id="MFF0455691.1"/>
    </source>
</evidence>
<evidence type="ECO:0000256" key="1">
    <source>
        <dbReference type="SAM" id="Phobius"/>
    </source>
</evidence>
<dbReference type="EMBL" id="JBIALX010000007">
    <property type="protein sequence ID" value="MFF0455691.1"/>
    <property type="molecule type" value="Genomic_DNA"/>
</dbReference>
<dbReference type="Proteomes" id="UP001601521">
    <property type="component" value="Unassembled WGS sequence"/>
</dbReference>
<organism evidence="2 3">
    <name type="scientific">Nocardia africana</name>
    <dbReference type="NCBI Taxonomy" id="134964"/>
    <lineage>
        <taxon>Bacteria</taxon>
        <taxon>Bacillati</taxon>
        <taxon>Actinomycetota</taxon>
        <taxon>Actinomycetes</taxon>
        <taxon>Mycobacteriales</taxon>
        <taxon>Nocardiaceae</taxon>
        <taxon>Nocardia</taxon>
    </lineage>
</organism>
<name>A0ABW6NMQ5_9NOCA</name>
<feature type="transmembrane region" description="Helical" evidence="1">
    <location>
        <begin position="116"/>
        <end position="134"/>
    </location>
</feature>
<reference evidence="2 3" key="1">
    <citation type="submission" date="2024-10" db="EMBL/GenBank/DDBJ databases">
        <title>The Natural Products Discovery Center: Release of the First 8490 Sequenced Strains for Exploring Actinobacteria Biosynthetic Diversity.</title>
        <authorList>
            <person name="Kalkreuter E."/>
            <person name="Kautsar S.A."/>
            <person name="Yang D."/>
            <person name="Bader C.D."/>
            <person name="Teijaro C.N."/>
            <person name="Fluegel L."/>
            <person name="Davis C.M."/>
            <person name="Simpson J.R."/>
            <person name="Lauterbach L."/>
            <person name="Steele A.D."/>
            <person name="Gui C."/>
            <person name="Meng S."/>
            <person name="Li G."/>
            <person name="Viehrig K."/>
            <person name="Ye F."/>
            <person name="Su P."/>
            <person name="Kiefer A.F."/>
            <person name="Nichols A."/>
            <person name="Cepeda A.J."/>
            <person name="Yan W."/>
            <person name="Fan B."/>
            <person name="Jiang Y."/>
            <person name="Adhikari A."/>
            <person name="Zheng C.-J."/>
            <person name="Schuster L."/>
            <person name="Cowan T.M."/>
            <person name="Smanski M.J."/>
            <person name="Chevrette M.G."/>
            <person name="De Carvalho L.P.S."/>
            <person name="Shen B."/>
        </authorList>
    </citation>
    <scope>NUCLEOTIDE SEQUENCE [LARGE SCALE GENOMIC DNA]</scope>
    <source>
        <strain evidence="2 3">NPDC004550</strain>
    </source>
</reference>
<feature type="transmembrane region" description="Helical" evidence="1">
    <location>
        <begin position="71"/>
        <end position="90"/>
    </location>
</feature>
<accession>A0ABW6NMQ5</accession>
<evidence type="ECO:0000313" key="3">
    <source>
        <dbReference type="Proteomes" id="UP001601521"/>
    </source>
</evidence>